<proteinExistence type="predicted"/>
<dbReference type="AlphaFoldDB" id="A0A9N9JAE4"/>
<comment type="caution">
    <text evidence="1">The sequence shown here is derived from an EMBL/GenBank/DDBJ whole genome shotgun (WGS) entry which is preliminary data.</text>
</comment>
<name>A0A9N9JAE4_9GLOM</name>
<reference evidence="1" key="1">
    <citation type="submission" date="2021-06" db="EMBL/GenBank/DDBJ databases">
        <authorList>
            <person name="Kallberg Y."/>
            <person name="Tangrot J."/>
            <person name="Rosling A."/>
        </authorList>
    </citation>
    <scope>NUCLEOTIDE SEQUENCE</scope>
    <source>
        <strain evidence="1">IN212</strain>
    </source>
</reference>
<evidence type="ECO:0000313" key="1">
    <source>
        <dbReference type="EMBL" id="CAG8771530.1"/>
    </source>
</evidence>
<protein>
    <submittedName>
        <fullName evidence="1">13001_t:CDS:1</fullName>
    </submittedName>
</protein>
<accession>A0A9N9JAE4</accession>
<keyword evidence="2" id="KW-1185">Reference proteome</keyword>
<dbReference type="EMBL" id="CAJVPZ010046810">
    <property type="protein sequence ID" value="CAG8771530.1"/>
    <property type="molecule type" value="Genomic_DNA"/>
</dbReference>
<dbReference type="OrthoDB" id="2424441at2759"/>
<evidence type="ECO:0000313" key="2">
    <source>
        <dbReference type="Proteomes" id="UP000789396"/>
    </source>
</evidence>
<feature type="non-terminal residue" evidence="1">
    <location>
        <position position="1"/>
    </location>
</feature>
<gene>
    <name evidence="1" type="ORF">RFULGI_LOCUS15095</name>
</gene>
<dbReference type="Proteomes" id="UP000789396">
    <property type="component" value="Unassembled WGS sequence"/>
</dbReference>
<sequence>LILNYDFNEREEITFLDNNLECLRYWPSDIEIDDAINTGYKRAVHLARHLEMTSIPNDAYYFNIHKKYPTSQLEDFWNDDSNLETADNNDHNEDNMNSLSISHCINNAVSEMNRSQELNSDPSPELLLEKTYRACQVVIEHVQKLPDISWFPSGK</sequence>
<organism evidence="1 2">
    <name type="scientific">Racocetra fulgida</name>
    <dbReference type="NCBI Taxonomy" id="60492"/>
    <lineage>
        <taxon>Eukaryota</taxon>
        <taxon>Fungi</taxon>
        <taxon>Fungi incertae sedis</taxon>
        <taxon>Mucoromycota</taxon>
        <taxon>Glomeromycotina</taxon>
        <taxon>Glomeromycetes</taxon>
        <taxon>Diversisporales</taxon>
        <taxon>Gigasporaceae</taxon>
        <taxon>Racocetra</taxon>
    </lineage>
</organism>